<organism evidence="1 2">
    <name type="scientific">Tulasnella calospora MUT 4182</name>
    <dbReference type="NCBI Taxonomy" id="1051891"/>
    <lineage>
        <taxon>Eukaryota</taxon>
        <taxon>Fungi</taxon>
        <taxon>Dikarya</taxon>
        <taxon>Basidiomycota</taxon>
        <taxon>Agaricomycotina</taxon>
        <taxon>Agaricomycetes</taxon>
        <taxon>Cantharellales</taxon>
        <taxon>Tulasnellaceae</taxon>
        <taxon>Tulasnella</taxon>
    </lineage>
</organism>
<accession>A0A0C3Q7J3</accession>
<evidence type="ECO:0000313" key="2">
    <source>
        <dbReference type="Proteomes" id="UP000054248"/>
    </source>
</evidence>
<keyword evidence="2" id="KW-1185">Reference proteome</keyword>
<gene>
    <name evidence="1" type="ORF">M407DRAFT_147128</name>
</gene>
<dbReference type="AlphaFoldDB" id="A0A0C3Q7J3"/>
<reference evidence="2" key="2">
    <citation type="submission" date="2015-01" db="EMBL/GenBank/DDBJ databases">
        <title>Evolutionary Origins and Diversification of the Mycorrhizal Mutualists.</title>
        <authorList>
            <consortium name="DOE Joint Genome Institute"/>
            <consortium name="Mycorrhizal Genomics Consortium"/>
            <person name="Kohler A."/>
            <person name="Kuo A."/>
            <person name="Nagy L.G."/>
            <person name="Floudas D."/>
            <person name="Copeland A."/>
            <person name="Barry K.W."/>
            <person name="Cichocki N."/>
            <person name="Veneault-Fourrey C."/>
            <person name="LaButti K."/>
            <person name="Lindquist E.A."/>
            <person name="Lipzen A."/>
            <person name="Lundell T."/>
            <person name="Morin E."/>
            <person name="Murat C."/>
            <person name="Riley R."/>
            <person name="Ohm R."/>
            <person name="Sun H."/>
            <person name="Tunlid A."/>
            <person name="Henrissat B."/>
            <person name="Grigoriev I.V."/>
            <person name="Hibbett D.S."/>
            <person name="Martin F."/>
        </authorList>
    </citation>
    <scope>NUCLEOTIDE SEQUENCE [LARGE SCALE GENOMIC DNA]</scope>
    <source>
        <strain evidence="2">MUT 4182</strain>
    </source>
</reference>
<dbReference type="HOGENOM" id="CLU_2943549_0_0_1"/>
<proteinExistence type="predicted"/>
<protein>
    <submittedName>
        <fullName evidence="1">Uncharacterized protein</fullName>
    </submittedName>
</protein>
<evidence type="ECO:0000313" key="1">
    <source>
        <dbReference type="EMBL" id="KIO19514.1"/>
    </source>
</evidence>
<dbReference type="EMBL" id="KN823217">
    <property type="protein sequence ID" value="KIO19514.1"/>
    <property type="molecule type" value="Genomic_DNA"/>
</dbReference>
<name>A0A0C3Q7J3_9AGAM</name>
<reference evidence="1 2" key="1">
    <citation type="submission" date="2014-04" db="EMBL/GenBank/DDBJ databases">
        <authorList>
            <consortium name="DOE Joint Genome Institute"/>
            <person name="Kuo A."/>
            <person name="Girlanda M."/>
            <person name="Perotto S."/>
            <person name="Kohler A."/>
            <person name="Nagy L.G."/>
            <person name="Floudas D."/>
            <person name="Copeland A."/>
            <person name="Barry K.W."/>
            <person name="Cichocki N."/>
            <person name="Veneault-Fourrey C."/>
            <person name="LaButti K."/>
            <person name="Lindquist E.A."/>
            <person name="Lipzen A."/>
            <person name="Lundell T."/>
            <person name="Morin E."/>
            <person name="Murat C."/>
            <person name="Sun H."/>
            <person name="Tunlid A."/>
            <person name="Henrissat B."/>
            <person name="Grigoriev I.V."/>
            <person name="Hibbett D.S."/>
            <person name="Martin F."/>
            <person name="Nordberg H.P."/>
            <person name="Cantor M.N."/>
            <person name="Hua S.X."/>
        </authorList>
    </citation>
    <scope>NUCLEOTIDE SEQUENCE [LARGE SCALE GENOMIC DNA]</scope>
    <source>
        <strain evidence="1 2">MUT 4182</strain>
    </source>
</reference>
<dbReference type="Proteomes" id="UP000054248">
    <property type="component" value="Unassembled WGS sequence"/>
</dbReference>
<sequence>MLCSPGTPKWALTQRSLGLLYRHRVALVPQIDHPKSFFVSSFIRATFPVPYLFSRIPYSI</sequence>